<protein>
    <submittedName>
        <fullName evidence="2">Uncharacterized protein</fullName>
    </submittedName>
</protein>
<name>A0ABN9S8M0_9DINO</name>
<feature type="compositionally biased region" description="Basic and acidic residues" evidence="1">
    <location>
        <begin position="122"/>
        <end position="139"/>
    </location>
</feature>
<feature type="region of interest" description="Disordered" evidence="1">
    <location>
        <begin position="113"/>
        <end position="139"/>
    </location>
</feature>
<sequence length="177" mass="19232">MVLLADGGGEKDCAFETCEQVLHGAGRSIALGRKAISEEVRRALAQEQPALAKRWSALRAGRRWAAHPDSCLLSEVAAVLGTTARPWSRARTATTTRSDSSCTWSSSEVPKECVATDSEDEKEARKSLEAQKKELEEQVTQKRVVQQDGVSVEHCFVVGRTCTDSDVPTEMGPTSEV</sequence>
<dbReference type="Proteomes" id="UP001189429">
    <property type="component" value="Unassembled WGS sequence"/>
</dbReference>
<evidence type="ECO:0000256" key="1">
    <source>
        <dbReference type="SAM" id="MobiDB-lite"/>
    </source>
</evidence>
<gene>
    <name evidence="2" type="ORF">PCOR1329_LOCUS27509</name>
</gene>
<reference evidence="2" key="1">
    <citation type="submission" date="2023-10" db="EMBL/GenBank/DDBJ databases">
        <authorList>
            <person name="Chen Y."/>
            <person name="Shah S."/>
            <person name="Dougan E. K."/>
            <person name="Thang M."/>
            <person name="Chan C."/>
        </authorList>
    </citation>
    <scope>NUCLEOTIDE SEQUENCE [LARGE SCALE GENOMIC DNA]</scope>
</reference>
<proteinExistence type="predicted"/>
<dbReference type="EMBL" id="CAUYUJ010009998">
    <property type="protein sequence ID" value="CAK0828228.1"/>
    <property type="molecule type" value="Genomic_DNA"/>
</dbReference>
<comment type="caution">
    <text evidence="2">The sequence shown here is derived from an EMBL/GenBank/DDBJ whole genome shotgun (WGS) entry which is preliminary data.</text>
</comment>
<evidence type="ECO:0000313" key="3">
    <source>
        <dbReference type="Proteomes" id="UP001189429"/>
    </source>
</evidence>
<evidence type="ECO:0000313" key="2">
    <source>
        <dbReference type="EMBL" id="CAK0828228.1"/>
    </source>
</evidence>
<keyword evidence="3" id="KW-1185">Reference proteome</keyword>
<accession>A0ABN9S8M0</accession>
<organism evidence="2 3">
    <name type="scientific">Prorocentrum cordatum</name>
    <dbReference type="NCBI Taxonomy" id="2364126"/>
    <lineage>
        <taxon>Eukaryota</taxon>
        <taxon>Sar</taxon>
        <taxon>Alveolata</taxon>
        <taxon>Dinophyceae</taxon>
        <taxon>Prorocentrales</taxon>
        <taxon>Prorocentraceae</taxon>
        <taxon>Prorocentrum</taxon>
    </lineage>
</organism>